<evidence type="ECO:0000313" key="2">
    <source>
        <dbReference type="EMBL" id="RMI47308.1"/>
    </source>
</evidence>
<name>A0A3M2MIY0_9ACTN</name>
<dbReference type="AlphaFoldDB" id="A0A3M2MIY0"/>
<protein>
    <submittedName>
        <fullName evidence="2">Uncharacterized protein</fullName>
    </submittedName>
</protein>
<keyword evidence="3" id="KW-1185">Reference proteome</keyword>
<sequence length="101" mass="10953">MPSALSTTTPTTHPPQQSSADVAVSLAVKTPQEPRRNFLPTGLLDSLRSLIGTLQWLIDPWPDAPLPWTENRALSIASQRYGRAFPASAFPSRIGRNSESG</sequence>
<comment type="caution">
    <text evidence="2">The sequence shown here is derived from an EMBL/GenBank/DDBJ whole genome shotgun (WGS) entry which is preliminary data.</text>
</comment>
<accession>A0A3M2MIY0</accession>
<dbReference type="Proteomes" id="UP000282674">
    <property type="component" value="Unassembled WGS sequence"/>
</dbReference>
<feature type="compositionally biased region" description="Low complexity" evidence="1">
    <location>
        <begin position="1"/>
        <end position="20"/>
    </location>
</feature>
<evidence type="ECO:0000313" key="3">
    <source>
        <dbReference type="Proteomes" id="UP000282674"/>
    </source>
</evidence>
<reference evidence="2 3" key="1">
    <citation type="submission" date="2018-10" db="EMBL/GenBank/DDBJ databases">
        <title>Isolation from soil.</title>
        <authorList>
            <person name="Hu J."/>
        </authorList>
    </citation>
    <scope>NUCLEOTIDE SEQUENCE [LARGE SCALE GENOMIC DNA]</scope>
    <source>
        <strain evidence="2 3">NEAU-Ht49</strain>
    </source>
</reference>
<gene>
    <name evidence="2" type="ORF">EBO15_03740</name>
</gene>
<evidence type="ECO:0000256" key="1">
    <source>
        <dbReference type="SAM" id="MobiDB-lite"/>
    </source>
</evidence>
<proteinExistence type="predicted"/>
<feature type="region of interest" description="Disordered" evidence="1">
    <location>
        <begin position="1"/>
        <end position="21"/>
    </location>
</feature>
<organism evidence="2 3">
    <name type="scientific">Actinomadura harenae</name>
    <dbReference type="NCBI Taxonomy" id="2483351"/>
    <lineage>
        <taxon>Bacteria</taxon>
        <taxon>Bacillati</taxon>
        <taxon>Actinomycetota</taxon>
        <taxon>Actinomycetes</taxon>
        <taxon>Streptosporangiales</taxon>
        <taxon>Thermomonosporaceae</taxon>
        <taxon>Actinomadura</taxon>
    </lineage>
</organism>
<dbReference type="EMBL" id="RFFG01000004">
    <property type="protein sequence ID" value="RMI47308.1"/>
    <property type="molecule type" value="Genomic_DNA"/>
</dbReference>